<comment type="caution">
    <text evidence="1">The sequence shown here is derived from an EMBL/GenBank/DDBJ whole genome shotgun (WGS) entry which is preliminary data.</text>
</comment>
<dbReference type="Proteomes" id="UP000290870">
    <property type="component" value="Unassembled WGS sequence"/>
</dbReference>
<proteinExistence type="predicted"/>
<protein>
    <recommendedName>
        <fullName evidence="3">YrbL family protein</fullName>
    </recommendedName>
</protein>
<dbReference type="InterPro" id="IPR019647">
    <property type="entry name" value="PhoP_reg_network_YrbL"/>
</dbReference>
<organism evidence="1 2">
    <name type="scientific">Arcobacter cloacae</name>
    <dbReference type="NCBI Taxonomy" id="1054034"/>
    <lineage>
        <taxon>Bacteria</taxon>
        <taxon>Pseudomonadati</taxon>
        <taxon>Campylobacterota</taxon>
        <taxon>Epsilonproteobacteria</taxon>
        <taxon>Campylobacterales</taxon>
        <taxon>Arcobacteraceae</taxon>
        <taxon>Arcobacter</taxon>
    </lineage>
</organism>
<evidence type="ECO:0000313" key="2">
    <source>
        <dbReference type="Proteomes" id="UP000290870"/>
    </source>
</evidence>
<dbReference type="Pfam" id="PF10707">
    <property type="entry name" value="YrbL-PhoP_reg"/>
    <property type="match status" value="1"/>
</dbReference>
<dbReference type="RefSeq" id="WP_128987464.1">
    <property type="nucleotide sequence ID" value="NZ_PDJZ01000019.1"/>
</dbReference>
<name>A0A4Q0Z9W8_9BACT</name>
<evidence type="ECO:0008006" key="3">
    <source>
        <dbReference type="Google" id="ProtNLM"/>
    </source>
</evidence>
<dbReference type="EMBL" id="PDJZ01000019">
    <property type="protein sequence ID" value="RXJ82957.1"/>
    <property type="molecule type" value="Genomic_DNA"/>
</dbReference>
<accession>A0A4Q0Z9W8</accession>
<dbReference type="AlphaFoldDB" id="A0A4Q0Z9W8"/>
<gene>
    <name evidence="1" type="ORF">CRU90_11740</name>
</gene>
<sequence length="197" mass="23743">MDKIVLKDDLLLAKGGERFCFIHPEDKLKIIKTLNPELKIHNQQNELEYIYYEYLYSNHKIEDLLNIAQCFGWVDTNYGKGLMFQRILDYDGEQSKHLRYYLRNNLLSKQQEEYLLNDLKYFLEKNLILFIDVSTVNLFCKRISEKDYKLVIFDGLGARRKGIKLTFYMKSKLFSKYKIKKQWKKFLLNCAKDKSYQ</sequence>
<reference evidence="1 2" key="1">
    <citation type="submission" date="2017-10" db="EMBL/GenBank/DDBJ databases">
        <title>Genomics of the genus Arcobacter.</title>
        <authorList>
            <person name="Perez-Cataluna A."/>
            <person name="Figueras M.J."/>
        </authorList>
    </citation>
    <scope>NUCLEOTIDE SEQUENCE [LARGE SCALE GENOMIC DNA]</scope>
    <source>
        <strain evidence="1 2">F26</strain>
    </source>
</reference>
<dbReference type="OrthoDB" id="5421848at2"/>
<evidence type="ECO:0000313" key="1">
    <source>
        <dbReference type="EMBL" id="RXJ82957.1"/>
    </source>
</evidence>